<protein>
    <submittedName>
        <fullName evidence="3">N-acetylglucosamine-1-phosphate uridyltransferase</fullName>
    </submittedName>
</protein>
<evidence type="ECO:0000313" key="4">
    <source>
        <dbReference type="Proteomes" id="UP000050465"/>
    </source>
</evidence>
<comment type="caution">
    <text evidence="3">The sequence shown here is derived from an EMBL/GenBank/DDBJ whole genome shotgun (WGS) entry which is preliminary data.</text>
</comment>
<name>A0A0P7YT36_9CYAN</name>
<dbReference type="Pfam" id="PF00132">
    <property type="entry name" value="Hexapep"/>
    <property type="match status" value="1"/>
</dbReference>
<dbReference type="PROSITE" id="PS00101">
    <property type="entry name" value="HEXAPEP_TRANSFERASES"/>
    <property type="match status" value="1"/>
</dbReference>
<evidence type="ECO:0000256" key="2">
    <source>
        <dbReference type="ARBA" id="ARBA00022737"/>
    </source>
</evidence>
<accession>A0A0P7YT36</accession>
<dbReference type="Proteomes" id="UP000050465">
    <property type="component" value="Unassembled WGS sequence"/>
</dbReference>
<dbReference type="InterPro" id="IPR011004">
    <property type="entry name" value="Trimer_LpxA-like_sf"/>
</dbReference>
<dbReference type="AlphaFoldDB" id="A0A0P7YT36"/>
<reference evidence="3 4" key="1">
    <citation type="submission" date="2015-09" db="EMBL/GenBank/DDBJ databases">
        <title>Identification and resolution of microdiversity through metagenomic sequencing of parallel consortia.</title>
        <authorList>
            <person name="Nelson W.C."/>
            <person name="Romine M.F."/>
            <person name="Lindemann S.R."/>
        </authorList>
    </citation>
    <scope>NUCLEOTIDE SEQUENCE [LARGE SCALE GENOMIC DNA]</scope>
    <source>
        <strain evidence="3">Ana</strain>
    </source>
</reference>
<dbReference type="CDD" id="cd03358">
    <property type="entry name" value="LbH_WxcM_N_like"/>
    <property type="match status" value="1"/>
</dbReference>
<dbReference type="GO" id="GO:0031470">
    <property type="term" value="C:carboxysome"/>
    <property type="evidence" value="ECO:0007669"/>
    <property type="project" value="UniProtKB-ARBA"/>
</dbReference>
<proteinExistence type="predicted"/>
<dbReference type="STRING" id="1666911.HLUCCA11_17910"/>
<dbReference type="Pfam" id="PF14602">
    <property type="entry name" value="Hexapep_2"/>
    <property type="match status" value="1"/>
</dbReference>
<gene>
    <name evidence="3" type="ORF">HLUCCA11_17910</name>
</gene>
<evidence type="ECO:0000256" key="1">
    <source>
        <dbReference type="ARBA" id="ARBA00022679"/>
    </source>
</evidence>
<evidence type="ECO:0000313" key="3">
    <source>
        <dbReference type="EMBL" id="KPQ33612.1"/>
    </source>
</evidence>
<dbReference type="InterPro" id="IPR018357">
    <property type="entry name" value="Hexapep_transf_CS"/>
</dbReference>
<keyword evidence="2" id="KW-0677">Repeat</keyword>
<dbReference type="InterPro" id="IPR050179">
    <property type="entry name" value="Trans_hexapeptide_repeat"/>
</dbReference>
<dbReference type="Gene3D" id="2.160.10.10">
    <property type="entry name" value="Hexapeptide repeat proteins"/>
    <property type="match status" value="1"/>
</dbReference>
<dbReference type="GO" id="GO:0016740">
    <property type="term" value="F:transferase activity"/>
    <property type="evidence" value="ECO:0007669"/>
    <property type="project" value="UniProtKB-KW"/>
</dbReference>
<dbReference type="InterPro" id="IPR001451">
    <property type="entry name" value="Hexapep"/>
</dbReference>
<dbReference type="EMBL" id="LJZR01000029">
    <property type="protein sequence ID" value="KPQ33612.1"/>
    <property type="molecule type" value="Genomic_DNA"/>
</dbReference>
<dbReference type="PANTHER" id="PTHR43300">
    <property type="entry name" value="ACETYLTRANSFERASE"/>
    <property type="match status" value="1"/>
</dbReference>
<dbReference type="PANTHER" id="PTHR43300:SF4">
    <property type="entry name" value="ACYL-[ACYL-CARRIER-PROTEIN]--UDP-N-ACETYLGLUCOSAMINE O-ACYLTRANSFERASE"/>
    <property type="match status" value="1"/>
</dbReference>
<dbReference type="SUPFAM" id="SSF51161">
    <property type="entry name" value="Trimeric LpxA-like enzymes"/>
    <property type="match status" value="1"/>
</dbReference>
<dbReference type="GO" id="GO:0043886">
    <property type="term" value="F:structural constituent of carboxysome shell"/>
    <property type="evidence" value="ECO:0007669"/>
    <property type="project" value="UniProtKB-ARBA"/>
</dbReference>
<sequence>MTIAETSKVYPNVRLGENVIIEDYCIVGLPFKDYSGEPTIIGDGAVIRSHSVIYAGNTIGANFQTGHKANLRELNNIGNDVSVGTLSIVEHHVSIGNGVRIHSQAFIPEFSILEDCCWIGPNVVLTNARFPQSPTAKAELKGPTIGIRARIGANSTILPGISVGSEALVGAGSVVTKPVSERTIVVGNPAKFVRNIHY</sequence>
<keyword evidence="1 3" id="KW-0808">Transferase</keyword>
<organism evidence="3 4">
    <name type="scientific">Phormidesmis priestleyi Ana</name>
    <dbReference type="NCBI Taxonomy" id="1666911"/>
    <lineage>
        <taxon>Bacteria</taxon>
        <taxon>Bacillati</taxon>
        <taxon>Cyanobacteriota</taxon>
        <taxon>Cyanophyceae</taxon>
        <taxon>Leptolyngbyales</taxon>
        <taxon>Leptolyngbyaceae</taxon>
        <taxon>Phormidesmis</taxon>
    </lineage>
</organism>